<keyword evidence="4" id="KW-0479">Metal-binding</keyword>
<feature type="region of interest" description="Disordered" evidence="9">
    <location>
        <begin position="124"/>
        <end position="173"/>
    </location>
</feature>
<dbReference type="PROSITE" id="PS50249">
    <property type="entry name" value="MPN"/>
    <property type="match status" value="1"/>
</dbReference>
<dbReference type="SUPFAM" id="SSF102712">
    <property type="entry name" value="JAB1/MPN domain"/>
    <property type="match status" value="1"/>
</dbReference>
<evidence type="ECO:0000256" key="6">
    <source>
        <dbReference type="ARBA" id="ARBA00022801"/>
    </source>
</evidence>
<sequence length="764" mass="85115">MSSTSPRYPPPGGRPPRPPTIDDLAARAVVSQDNRIPIKSLLKTADTWRNRGQTYEGQQDLQNAFVAYASAGKLALEIIVAHPDYDTALSKEQKSSLVKNGERILADLAGVKEKLLKQREDWDRKYGGTMQQPDGGHTPTPTSLSRQMNNSQGGRTDAPRINLPQEQQRQWRDEEAMWRKQNEDINRQIAEERAAAGASNGYSDRRTAAVMDAARQAAGVTPPAANGTSSQANNQEEKRRQQQEEMRIRSEQIAQRNEEKRQKQLQEMMQRQQQAERNAQNERRRIAENNAATYIPPPPALPPSSLTMREAMNAPPPMVMPVPSSSSQTFNASSSSQPPSQPIAQPTARFPVSSASQNTATLYQQLPQLPPMPPPSSYPPLPTTRGVSSSAPPAGPSRTSDIAADFSQLNMNDEPRMMPLESPTRYEGDSTDSEAPQQSSYRRARQRHQPFIDNNRTPTGAAPSRPLYPPPITTTSPAPVDGGPIQYPQLMTQHQKTQGYSPSLNSMFSSTKTPAVTSSILFEQGYPHRSQPLYPPNFYPHPSAPPPPPIDYSNPAQRHGHHQHHSSRLHLSRSDSDRIPRSNSSSQDLKHVNMPRECLPRFIAIAKVNTMINRETCGLLLGKDKGHKFVVTTMLIPKQHSTSDTCTMDEEELVLRFTEERNLITLGWIHTHPTQTCFMSSVDLHTHSGFQRMLPESFAVVCAPRHNPNFGIFRLTDPPGLQTILTCTAREAFHPHPDQPIYTDADKGHVQMKEGMSLEIVDLR</sequence>
<dbReference type="Pfam" id="PF08969">
    <property type="entry name" value="USP8_dimer"/>
    <property type="match status" value="1"/>
</dbReference>
<evidence type="ECO:0000313" key="12">
    <source>
        <dbReference type="Proteomes" id="UP000219338"/>
    </source>
</evidence>
<evidence type="ECO:0000313" key="11">
    <source>
        <dbReference type="EMBL" id="SJL13183.1"/>
    </source>
</evidence>
<feature type="domain" description="MPN" evidence="10">
    <location>
        <begin position="591"/>
        <end position="719"/>
    </location>
</feature>
<dbReference type="GO" id="GO:0140492">
    <property type="term" value="F:metal-dependent deubiquitinase activity"/>
    <property type="evidence" value="ECO:0007669"/>
    <property type="project" value="InterPro"/>
</dbReference>
<dbReference type="InterPro" id="IPR037518">
    <property type="entry name" value="MPN"/>
</dbReference>
<name>A0A284RWP1_ARMOS</name>
<dbReference type="GO" id="GO:0046872">
    <property type="term" value="F:metal ion binding"/>
    <property type="evidence" value="ECO:0007669"/>
    <property type="project" value="UniProtKB-KW"/>
</dbReference>
<proteinExistence type="inferred from homology"/>
<dbReference type="CDD" id="cd08066">
    <property type="entry name" value="MPN_AMSH_like"/>
    <property type="match status" value="1"/>
</dbReference>
<comment type="similarity">
    <text evidence="2">Belongs to the peptidase M67C family.</text>
</comment>
<evidence type="ECO:0000256" key="9">
    <source>
        <dbReference type="SAM" id="MobiDB-lite"/>
    </source>
</evidence>
<evidence type="ECO:0000256" key="5">
    <source>
        <dbReference type="ARBA" id="ARBA00022786"/>
    </source>
</evidence>
<dbReference type="STRING" id="47428.A0A284RWP1"/>
<comment type="cofactor">
    <cofactor evidence="1">
        <name>Zn(2+)</name>
        <dbReference type="ChEBI" id="CHEBI:29105"/>
    </cofactor>
</comment>
<evidence type="ECO:0000259" key="10">
    <source>
        <dbReference type="PROSITE" id="PS50249"/>
    </source>
</evidence>
<keyword evidence="7" id="KW-0862">Zinc</keyword>
<dbReference type="EMBL" id="FUEG01000019">
    <property type="protein sequence ID" value="SJL13183.1"/>
    <property type="molecule type" value="Genomic_DNA"/>
</dbReference>
<dbReference type="Proteomes" id="UP000219338">
    <property type="component" value="Unassembled WGS sequence"/>
</dbReference>
<dbReference type="OrthoDB" id="3640at2759"/>
<protein>
    <recommendedName>
        <fullName evidence="10">MPN domain-containing protein</fullName>
    </recommendedName>
</protein>
<feature type="compositionally biased region" description="Low complexity" evidence="9">
    <location>
        <begin position="265"/>
        <end position="278"/>
    </location>
</feature>
<organism evidence="11 12">
    <name type="scientific">Armillaria ostoyae</name>
    <name type="common">Armillaria root rot fungus</name>
    <dbReference type="NCBI Taxonomy" id="47428"/>
    <lineage>
        <taxon>Eukaryota</taxon>
        <taxon>Fungi</taxon>
        <taxon>Dikarya</taxon>
        <taxon>Basidiomycota</taxon>
        <taxon>Agaricomycotina</taxon>
        <taxon>Agaricomycetes</taxon>
        <taxon>Agaricomycetidae</taxon>
        <taxon>Agaricales</taxon>
        <taxon>Marasmiineae</taxon>
        <taxon>Physalacriaceae</taxon>
        <taxon>Armillaria</taxon>
    </lineage>
</organism>
<dbReference type="PANTHER" id="PTHR12947:SF13">
    <property type="entry name" value="FI19924P1"/>
    <property type="match status" value="1"/>
</dbReference>
<feature type="region of interest" description="Disordered" evidence="9">
    <location>
        <begin position="1"/>
        <end position="21"/>
    </location>
</feature>
<dbReference type="FunFam" id="3.40.140.10:FF:000033">
    <property type="entry name" value="AMSH-like protease sst2"/>
    <property type="match status" value="1"/>
</dbReference>
<keyword evidence="5" id="KW-0833">Ubl conjugation pathway</keyword>
<feature type="compositionally biased region" description="Pro residues" evidence="9">
    <location>
        <begin position="533"/>
        <end position="550"/>
    </location>
</feature>
<dbReference type="InterPro" id="IPR044098">
    <property type="entry name" value="STAMBP/STALP-like_MPN"/>
</dbReference>
<dbReference type="SMART" id="SM00232">
    <property type="entry name" value="JAB_MPN"/>
    <property type="match status" value="1"/>
</dbReference>
<feature type="compositionally biased region" description="Basic residues" evidence="9">
    <location>
        <begin position="558"/>
        <end position="571"/>
    </location>
</feature>
<keyword evidence="6" id="KW-0378">Hydrolase</keyword>
<feature type="region of interest" description="Disordered" evidence="9">
    <location>
        <begin position="531"/>
        <end position="591"/>
    </location>
</feature>
<keyword evidence="8" id="KW-0482">Metalloprotease</keyword>
<feature type="compositionally biased region" description="Pro residues" evidence="9">
    <location>
        <begin position="368"/>
        <end position="382"/>
    </location>
</feature>
<evidence type="ECO:0000256" key="4">
    <source>
        <dbReference type="ARBA" id="ARBA00022723"/>
    </source>
</evidence>
<dbReference type="CDD" id="cd22249">
    <property type="entry name" value="UDM1_RNF168_RNF169-like"/>
    <property type="match status" value="1"/>
</dbReference>
<dbReference type="InterPro" id="IPR000555">
    <property type="entry name" value="JAMM/MPN+_dom"/>
</dbReference>
<keyword evidence="12" id="KW-1185">Reference proteome</keyword>
<feature type="compositionally biased region" description="Polar residues" evidence="9">
    <location>
        <begin position="139"/>
        <end position="154"/>
    </location>
</feature>
<keyword evidence="3" id="KW-0645">Protease</keyword>
<feature type="compositionally biased region" description="Pro residues" evidence="9">
    <location>
        <begin position="7"/>
        <end position="19"/>
    </location>
</feature>
<evidence type="ECO:0000256" key="2">
    <source>
        <dbReference type="ARBA" id="ARBA00010981"/>
    </source>
</evidence>
<gene>
    <name evidence="11" type="ORF">ARMOST_16622</name>
</gene>
<dbReference type="Pfam" id="PF01398">
    <property type="entry name" value="JAB"/>
    <property type="match status" value="1"/>
</dbReference>
<dbReference type="GO" id="GO:0006508">
    <property type="term" value="P:proteolysis"/>
    <property type="evidence" value="ECO:0007669"/>
    <property type="project" value="UniProtKB-KW"/>
</dbReference>
<dbReference type="Gene3D" id="3.40.140.10">
    <property type="entry name" value="Cytidine Deaminase, domain 2"/>
    <property type="match status" value="1"/>
</dbReference>
<dbReference type="Gene3D" id="1.20.58.80">
    <property type="entry name" value="Phosphotransferase system, lactose/cellobiose-type IIA subunit"/>
    <property type="match status" value="1"/>
</dbReference>
<dbReference type="AlphaFoldDB" id="A0A284RWP1"/>
<dbReference type="GO" id="GO:0070536">
    <property type="term" value="P:protein K63-linked deubiquitination"/>
    <property type="evidence" value="ECO:0007669"/>
    <property type="project" value="InterPro"/>
</dbReference>
<feature type="region of interest" description="Disordered" evidence="9">
    <location>
        <begin position="214"/>
        <end position="481"/>
    </location>
</feature>
<dbReference type="GO" id="GO:0016020">
    <property type="term" value="C:membrane"/>
    <property type="evidence" value="ECO:0007669"/>
    <property type="project" value="TreeGrafter"/>
</dbReference>
<evidence type="ECO:0000256" key="3">
    <source>
        <dbReference type="ARBA" id="ARBA00022670"/>
    </source>
</evidence>
<reference evidence="12" key="1">
    <citation type="journal article" date="2017" name="Nat. Ecol. Evol.">
        <title>Genome expansion and lineage-specific genetic innovations in the forest pathogenic fungi Armillaria.</title>
        <authorList>
            <person name="Sipos G."/>
            <person name="Prasanna A.N."/>
            <person name="Walter M.C."/>
            <person name="O'Connor E."/>
            <person name="Balint B."/>
            <person name="Krizsan K."/>
            <person name="Kiss B."/>
            <person name="Hess J."/>
            <person name="Varga T."/>
            <person name="Slot J."/>
            <person name="Riley R."/>
            <person name="Boka B."/>
            <person name="Rigling D."/>
            <person name="Barry K."/>
            <person name="Lee J."/>
            <person name="Mihaltcheva S."/>
            <person name="LaButti K."/>
            <person name="Lipzen A."/>
            <person name="Waldron R."/>
            <person name="Moloney N.M."/>
            <person name="Sperisen C."/>
            <person name="Kredics L."/>
            <person name="Vagvoelgyi C."/>
            <person name="Patrignani A."/>
            <person name="Fitzpatrick D."/>
            <person name="Nagy I."/>
            <person name="Doyle S."/>
            <person name="Anderson J.B."/>
            <person name="Grigoriev I.V."/>
            <person name="Gueldener U."/>
            <person name="Muensterkoetter M."/>
            <person name="Nagy L.G."/>
        </authorList>
    </citation>
    <scope>NUCLEOTIDE SEQUENCE [LARGE SCALE GENOMIC DNA]</scope>
    <source>
        <strain evidence="12">C18/9</strain>
    </source>
</reference>
<feature type="compositionally biased region" description="Basic and acidic residues" evidence="9">
    <location>
        <begin position="235"/>
        <end position="264"/>
    </location>
</feature>
<dbReference type="PANTHER" id="PTHR12947">
    <property type="entry name" value="AMSH-LIKE PROTEASE"/>
    <property type="match status" value="1"/>
</dbReference>
<evidence type="ECO:0000256" key="1">
    <source>
        <dbReference type="ARBA" id="ARBA00001947"/>
    </source>
</evidence>
<dbReference type="InterPro" id="IPR015063">
    <property type="entry name" value="USP8_dimer"/>
</dbReference>
<feature type="compositionally biased region" description="Low complexity" evidence="9">
    <location>
        <begin position="321"/>
        <end position="338"/>
    </location>
</feature>
<dbReference type="GO" id="GO:0005768">
    <property type="term" value="C:endosome"/>
    <property type="evidence" value="ECO:0007669"/>
    <property type="project" value="TreeGrafter"/>
</dbReference>
<evidence type="ECO:0000256" key="8">
    <source>
        <dbReference type="ARBA" id="ARBA00023049"/>
    </source>
</evidence>
<accession>A0A284RWP1</accession>
<dbReference type="GO" id="GO:0061578">
    <property type="term" value="F:K63-linked deubiquitinase activity"/>
    <property type="evidence" value="ECO:0007669"/>
    <property type="project" value="InterPro"/>
</dbReference>
<evidence type="ECO:0000256" key="7">
    <source>
        <dbReference type="ARBA" id="ARBA00022833"/>
    </source>
</evidence>